<feature type="transmembrane region" description="Helical" evidence="1">
    <location>
        <begin position="37"/>
        <end position="57"/>
    </location>
</feature>
<organism evidence="2 3">
    <name type="scientific">Nocardioides potassii</name>
    <dbReference type="NCBI Taxonomy" id="2911371"/>
    <lineage>
        <taxon>Bacteria</taxon>
        <taxon>Bacillati</taxon>
        <taxon>Actinomycetota</taxon>
        <taxon>Actinomycetes</taxon>
        <taxon>Propionibacteriales</taxon>
        <taxon>Nocardioidaceae</taxon>
        <taxon>Nocardioides</taxon>
    </lineage>
</organism>
<keyword evidence="1" id="KW-1133">Transmembrane helix</keyword>
<keyword evidence="3" id="KW-1185">Reference proteome</keyword>
<dbReference type="EMBL" id="JAKJHZ010000006">
    <property type="protein sequence ID" value="MCF6378037.1"/>
    <property type="molecule type" value="Genomic_DNA"/>
</dbReference>
<dbReference type="Proteomes" id="UP001201161">
    <property type="component" value="Unassembled WGS sequence"/>
</dbReference>
<dbReference type="SUPFAM" id="SSF69304">
    <property type="entry name" value="Tricorn protease N-terminal domain"/>
    <property type="match status" value="1"/>
</dbReference>
<accession>A0ABS9H9Z8</accession>
<reference evidence="2 3" key="1">
    <citation type="submission" date="2022-01" db="EMBL/GenBank/DDBJ databases">
        <title>Nocardioides sp. nov., an actinomycete isolated from mining soil.</title>
        <authorList>
            <person name="Liu L."/>
        </authorList>
    </citation>
    <scope>NUCLEOTIDE SEQUENCE [LARGE SCALE GENOMIC DNA]</scope>
    <source>
        <strain evidence="2 3">KLBMP 9356</strain>
    </source>
</reference>
<gene>
    <name evidence="2" type="ORF">L2K70_10505</name>
</gene>
<sequence>MTDLRSQLHRVADAVEPLPVDDDLWQRGVAARRRGQALVLAAVLAIIASITWSAVLLQTPDREARTASTLPAEGAIPQVIAGVPADLEPTSDLAVGRASVAFVSGQREPVVVTASDGVAHVLDLPSFGPDRAAYALSPDGRRLAYGAEPDGTLARIEVVDLETGESQVYGSSNTGSLEFDALAWSPGGTWLGWTSTAVGDRTGIVGAIRVGGRTQREVFVDGTVPQLAAADDGSLGLSWIGGALAINRPGADLDRIRPAPPGAAGAFSPDGRLLALASGPGRESYTLDVTTRQVLRHPFPDDTLADSVVRPVGWVDERLQLFLVQPVDGSDAELVVTTPEVDDQSTWRRRVGSVAATGVTNLSVAVDLVPDLDGTSSQELTHDFGDTTPGQRDVSWIIGLGVAAAIAVLMALRWLWRRLLG</sequence>
<evidence type="ECO:0000256" key="1">
    <source>
        <dbReference type="SAM" id="Phobius"/>
    </source>
</evidence>
<keyword evidence="1" id="KW-0472">Membrane</keyword>
<comment type="caution">
    <text evidence="2">The sequence shown here is derived from an EMBL/GenBank/DDBJ whole genome shotgun (WGS) entry which is preliminary data.</text>
</comment>
<dbReference type="Gene3D" id="2.120.10.30">
    <property type="entry name" value="TolB, C-terminal domain"/>
    <property type="match status" value="1"/>
</dbReference>
<evidence type="ECO:0000313" key="2">
    <source>
        <dbReference type="EMBL" id="MCF6378037.1"/>
    </source>
</evidence>
<dbReference type="RefSeq" id="WP_236401787.1">
    <property type="nucleotide sequence ID" value="NZ_JAKJHZ010000006.1"/>
</dbReference>
<evidence type="ECO:0000313" key="3">
    <source>
        <dbReference type="Proteomes" id="UP001201161"/>
    </source>
</evidence>
<keyword evidence="1" id="KW-0812">Transmembrane</keyword>
<proteinExistence type="predicted"/>
<protein>
    <recommendedName>
        <fullName evidence="4">WD40 repeat domain-containing protein</fullName>
    </recommendedName>
</protein>
<name>A0ABS9H9Z8_9ACTN</name>
<evidence type="ECO:0008006" key="4">
    <source>
        <dbReference type="Google" id="ProtNLM"/>
    </source>
</evidence>
<dbReference type="InterPro" id="IPR011042">
    <property type="entry name" value="6-blade_b-propeller_TolB-like"/>
</dbReference>
<feature type="transmembrane region" description="Helical" evidence="1">
    <location>
        <begin position="396"/>
        <end position="416"/>
    </location>
</feature>